<keyword evidence="1" id="KW-0812">Transmembrane</keyword>
<evidence type="ECO:0000256" key="1">
    <source>
        <dbReference type="SAM" id="Phobius"/>
    </source>
</evidence>
<sequence>MNFSGRNLWYALIAIAVVLIVTGYATGWFGGTPEPAPQQ</sequence>
<evidence type="ECO:0000313" key="2">
    <source>
        <dbReference type="EMBL" id="SDH12999.1"/>
    </source>
</evidence>
<reference evidence="2 3" key="1">
    <citation type="submission" date="2016-10" db="EMBL/GenBank/DDBJ databases">
        <authorList>
            <person name="de Groot N.N."/>
        </authorList>
    </citation>
    <scope>NUCLEOTIDE SEQUENCE [LARGE SCALE GENOMIC DNA]</scope>
    <source>
        <strain evidence="2 3">CGMCC 1.10267</strain>
    </source>
</reference>
<name>A0A1G7ZWD1_9HYPH</name>
<proteinExistence type="predicted"/>
<gene>
    <name evidence="2" type="ORF">SAMN04487974_12336</name>
</gene>
<dbReference type="STRING" id="440168.SAMN04487974_12336"/>
<dbReference type="AlphaFoldDB" id="A0A1G7ZWD1"/>
<protein>
    <submittedName>
        <fullName evidence="2">Uncharacterized protein</fullName>
    </submittedName>
</protein>
<keyword evidence="1" id="KW-0472">Membrane</keyword>
<keyword evidence="3" id="KW-1185">Reference proteome</keyword>
<dbReference type="Proteomes" id="UP000199495">
    <property type="component" value="Unassembled WGS sequence"/>
</dbReference>
<keyword evidence="1" id="KW-1133">Transmembrane helix</keyword>
<evidence type="ECO:0000313" key="3">
    <source>
        <dbReference type="Proteomes" id="UP000199495"/>
    </source>
</evidence>
<dbReference type="EMBL" id="FNCS01000023">
    <property type="protein sequence ID" value="SDH12999.1"/>
    <property type="molecule type" value="Genomic_DNA"/>
</dbReference>
<accession>A0A1G7ZWD1</accession>
<organism evidence="2 3">
    <name type="scientific">Pelagibacterium luteolum</name>
    <dbReference type="NCBI Taxonomy" id="440168"/>
    <lineage>
        <taxon>Bacteria</taxon>
        <taxon>Pseudomonadati</taxon>
        <taxon>Pseudomonadota</taxon>
        <taxon>Alphaproteobacteria</taxon>
        <taxon>Hyphomicrobiales</taxon>
        <taxon>Devosiaceae</taxon>
        <taxon>Pelagibacterium</taxon>
    </lineage>
</organism>
<feature type="transmembrane region" description="Helical" evidence="1">
    <location>
        <begin position="7"/>
        <end position="29"/>
    </location>
</feature>